<gene>
    <name evidence="3" type="ORF">CZ809_01864</name>
</gene>
<name>A0A1T5HZR4_9GAMM</name>
<dbReference type="Gene3D" id="1.25.40.10">
    <property type="entry name" value="Tetratricopeptide repeat domain"/>
    <property type="match status" value="1"/>
</dbReference>
<evidence type="ECO:0000313" key="3">
    <source>
        <dbReference type="EMBL" id="SKC32348.1"/>
    </source>
</evidence>
<keyword evidence="1" id="KW-0732">Signal</keyword>
<feature type="signal peptide" evidence="1">
    <location>
        <begin position="1"/>
        <end position="21"/>
    </location>
</feature>
<dbReference type="InterPro" id="IPR011990">
    <property type="entry name" value="TPR-like_helical_dom_sf"/>
</dbReference>
<feature type="chain" id="PRO_5010581807" evidence="1">
    <location>
        <begin position="22"/>
        <end position="1033"/>
    </location>
</feature>
<dbReference type="SUPFAM" id="SSF48452">
    <property type="entry name" value="TPR-like"/>
    <property type="match status" value="1"/>
</dbReference>
<dbReference type="OrthoDB" id="7312176at2"/>
<dbReference type="AlphaFoldDB" id="A0A1T5HZR4"/>
<accession>A0A1T5HZR4</accession>
<evidence type="ECO:0000259" key="2">
    <source>
        <dbReference type="Pfam" id="PF13283"/>
    </source>
</evidence>
<dbReference type="InterPro" id="IPR025137">
    <property type="entry name" value="NfrA_C"/>
</dbReference>
<dbReference type="EMBL" id="FUZI01000003">
    <property type="protein sequence ID" value="SKC32348.1"/>
    <property type="molecule type" value="Genomic_DNA"/>
</dbReference>
<dbReference type="Pfam" id="PF13283">
    <property type="entry name" value="NfrA_C"/>
    <property type="match status" value="1"/>
</dbReference>
<evidence type="ECO:0000256" key="1">
    <source>
        <dbReference type="SAM" id="SignalP"/>
    </source>
</evidence>
<evidence type="ECO:0000313" key="4">
    <source>
        <dbReference type="Proteomes" id="UP000189966"/>
    </source>
</evidence>
<organism evidence="3 4">
    <name type="scientific">Photobacterium piscicola</name>
    <dbReference type="NCBI Taxonomy" id="1378299"/>
    <lineage>
        <taxon>Bacteria</taxon>
        <taxon>Pseudomonadati</taxon>
        <taxon>Pseudomonadota</taxon>
        <taxon>Gammaproteobacteria</taxon>
        <taxon>Vibrionales</taxon>
        <taxon>Vibrionaceae</taxon>
        <taxon>Photobacterium</taxon>
    </lineage>
</organism>
<feature type="domain" description="Bacteriophage N4 adsorption protein A C-terminal" evidence="2">
    <location>
        <begin position="853"/>
        <end position="1021"/>
    </location>
</feature>
<dbReference type="Proteomes" id="UP000189966">
    <property type="component" value="Unassembled WGS sequence"/>
</dbReference>
<keyword evidence="3" id="KW-0675">Receptor</keyword>
<proteinExistence type="predicted"/>
<dbReference type="RefSeq" id="WP_080157243.1">
    <property type="nucleotide sequence ID" value="NZ_FUZI01000003.1"/>
</dbReference>
<reference evidence="3 4" key="1">
    <citation type="submission" date="2017-02" db="EMBL/GenBank/DDBJ databases">
        <authorList>
            <person name="Peterson S.W."/>
        </authorList>
    </citation>
    <scope>NUCLEOTIDE SEQUENCE [LARGE SCALE GENOMIC DNA]</scope>
    <source>
        <strain evidence="4">type strain: NCCB 100098</strain>
    </source>
</reference>
<protein>
    <submittedName>
        <fullName evidence="3">Bacteriophage N4 receptor, outer membrane subunit</fullName>
    </submittedName>
</protein>
<sequence>MNNKLHSLSLCLLMASTVTFADDDKALNISKGMTEYQHFATYPFIDKAMRDEKNGQYKEAFTELEHALKKAPENHELLKYGIELSIKMDDYQLMEPWLEKLPLVQRNALSVHLKLTQLNHPKLMTYFELHQLLEGLSLHDQELGYQTLFYANLHHYGAKKTLAWSQSIPFNLKVKSAIAPEAQLAFSQKDYAGTIDALAHLAQIDKLSGDDRYMLALSYLKLGQIKPALALANTDPNSHTSNRILTEYAFHLLGLKDYVKAMTVFSDLEKNKGLNAEASVAYQDLKKLTTEQIAQKAALEYTPCTQEVVEALPNKHQARILLAGCDPTTHSAQWLNLAEASNAINLLEKTSFSNHRLAQKRINILVNSYVKTNNWKAIARLSKQLQQPSQLPVLATSYDKLKQYPQAATIWLKLYQQQGKISLLKSALYALSKTNNHNEMSQLLSSLLKQNSVALRYSAITGAFVDDFYAASDAYSLTQVRQLNHYLSMSKQIKSDYWVNTNQCNDVINTDLSAQRPFAIMAVAQCKAETNKQQAITMVEAIEPKGIMEQLLLGSWYADINNNQQAVAYWQSVPQQQLNDYQFHQYINSLLDLKLLQQAQSLWRQRSINSSQWQRIDGSRIALGLGNVAEAERLLTQAHDPFKKEPEAIALFHVYQQTQQTAKVTSVYNQIQARYGANNQLTQEYAFYLSRHQPQQAAYVMQRLFEQPNYQPNVFILTAYGDVLAKLDHNKQAKIRYQQAIDLLLEDKKPLTETEKKLQHYLQDSHRNVYQGWAFSVAGWVGQNASSRSSLITGQTGDYYQQLEAKYYFNEDQWRLPRSALYINYGYSTNFTDTVSVGGDQQNYGKGFNDAVEIGLEWKPLKEYTVFIRGGLKSQKTMNDYQVNPYLTIRGDLLANDAWSKAWKYDQQQWWFQQLYAEGVANLAHIDNLSFFGRYDLGRVVKVSDNHKQRIVPYGFMQYSYSSYDAEETLNIKTTDNDVRYGLGVLWLSEWMSNHYDGYKLISELGMEWQYVGQSSTAKEGDNAFLLRYALYY</sequence>